<evidence type="ECO:0000256" key="3">
    <source>
        <dbReference type="PROSITE-ProRule" id="PRU00284"/>
    </source>
</evidence>
<dbReference type="SMART" id="SM00304">
    <property type="entry name" value="HAMP"/>
    <property type="match status" value="3"/>
</dbReference>
<feature type="domain" description="HAMP" evidence="8">
    <location>
        <begin position="410"/>
        <end position="452"/>
    </location>
</feature>
<dbReference type="GO" id="GO:0007165">
    <property type="term" value="P:signal transduction"/>
    <property type="evidence" value="ECO:0007669"/>
    <property type="project" value="UniProtKB-KW"/>
</dbReference>
<feature type="compositionally biased region" description="Basic and acidic residues" evidence="5">
    <location>
        <begin position="783"/>
        <end position="792"/>
    </location>
</feature>
<feature type="region of interest" description="Disordered" evidence="5">
    <location>
        <begin position="756"/>
        <end position="792"/>
    </location>
</feature>
<feature type="transmembrane region" description="Helical" evidence="6">
    <location>
        <begin position="21"/>
        <end position="42"/>
    </location>
</feature>
<keyword evidence="6" id="KW-1133">Transmembrane helix</keyword>
<dbReference type="RefSeq" id="WP_179919297.1">
    <property type="nucleotide sequence ID" value="NZ_CP058909.1"/>
</dbReference>
<keyword evidence="6" id="KW-0812">Transmembrane</keyword>
<dbReference type="PROSITE" id="PS50111">
    <property type="entry name" value="CHEMOTAXIS_TRANSDUC_2"/>
    <property type="match status" value="1"/>
</dbReference>
<dbReference type="Proteomes" id="UP000509346">
    <property type="component" value="Chromosome"/>
</dbReference>
<evidence type="ECO:0000256" key="6">
    <source>
        <dbReference type="SAM" id="Phobius"/>
    </source>
</evidence>
<feature type="compositionally biased region" description="Basic and acidic residues" evidence="5">
    <location>
        <begin position="474"/>
        <end position="483"/>
    </location>
</feature>
<dbReference type="KEGG" id="hpel:HZS54_22325"/>
<comment type="similarity">
    <text evidence="2">Belongs to the methyl-accepting chemotaxis (MCP) protein family.</text>
</comment>
<dbReference type="Pfam" id="PF00015">
    <property type="entry name" value="MCPsignal"/>
    <property type="match status" value="1"/>
</dbReference>
<feature type="region of interest" description="Disordered" evidence="5">
    <location>
        <begin position="472"/>
        <end position="496"/>
    </location>
</feature>
<dbReference type="GeneID" id="56085388"/>
<evidence type="ECO:0000256" key="4">
    <source>
        <dbReference type="SAM" id="Coils"/>
    </source>
</evidence>
<evidence type="ECO:0000256" key="1">
    <source>
        <dbReference type="ARBA" id="ARBA00023224"/>
    </source>
</evidence>
<feature type="domain" description="HAMP" evidence="8">
    <location>
        <begin position="315"/>
        <end position="367"/>
    </location>
</feature>
<dbReference type="InterPro" id="IPR003660">
    <property type="entry name" value="HAMP_dom"/>
</dbReference>
<dbReference type="PANTHER" id="PTHR32089:SF112">
    <property type="entry name" value="LYSOZYME-LIKE PROTEIN-RELATED"/>
    <property type="match status" value="1"/>
</dbReference>
<dbReference type="Gene3D" id="6.10.250.1910">
    <property type="match status" value="1"/>
</dbReference>
<feature type="transmembrane region" description="Helical" evidence="6">
    <location>
        <begin position="293"/>
        <end position="313"/>
    </location>
</feature>
<feature type="region of interest" description="Disordered" evidence="5">
    <location>
        <begin position="47"/>
        <end position="67"/>
    </location>
</feature>
<protein>
    <submittedName>
        <fullName evidence="9">HAMP domain-containing protein</fullName>
    </submittedName>
</protein>
<dbReference type="CDD" id="cd06225">
    <property type="entry name" value="HAMP"/>
    <property type="match status" value="1"/>
</dbReference>
<dbReference type="EMBL" id="CP058909">
    <property type="protein sequence ID" value="QLH84204.1"/>
    <property type="molecule type" value="Genomic_DNA"/>
</dbReference>
<sequence length="792" mass="85159">MDRRISTYLPDSIRRSYVRQFAAAVALILVVLMVVLGGVYAAEQRSQRDSVRESLQSTTERNADRVGDWHAQYTASTRLVSQSGKLRPEEGRSLDTHLSSVARSMPGEVVGVHFVSWDEETVVASSESVGEDPGDRVPWLDDLDLERAGVTSVRTTDAYRVDNDTRIAFVSQTQYGIGYAAAVELSVTESFDLEDATDGSRTHVLYRNATYLHGDAPDRFGTAYDGLGAENLANRTEFIPSLAGLNPNEGYRNATLVQQDGSVVSYAGVPGARLAVVTTATTDAYAVPTGTKLYLALVFLFVALSLGTVGLVVERPVARSISGLADRTEAIENGDLQVDLETHRRDEIGTLYDRFASMRDSLADRIDQIETAREEARAEADAARREAEREREAAEQLTEHLEETADDYGETIRACADGDLTRRLDPDEESDAMAEIARAFNDTMADLEETVARVRAFTDDVADRTTRATAATRAARETSREVSDAVSGIAADADEQDEYLGEVTEEMNDLSATVEEVAATTDTVADLADETEGLASDGSSAASEAMSEMETIESRTAETAEEIRALDEEVERVAEIVDLIDDIASQTNTLALNASIEAARAGESGQGFAVVASEVKELAEETSEATQEIDELLTELSERTGEAVTDIESMRSDVTSGVETTEHALDALDEIAEQVRETNDGVQEISDATADQADTAQEVVTLADRVAEISARTAESAGTVADRTDEQVTSIDEVTDTAESIESQVAQLRDLLGSFTVDADGASGPDGVETRPEPVADGAGSDPRAEPDGSDD</sequence>
<keyword evidence="1 3" id="KW-0807">Transducer</keyword>
<gene>
    <name evidence="9" type="ORF">HZS54_22325</name>
</gene>
<dbReference type="SMART" id="SM00283">
    <property type="entry name" value="MA"/>
    <property type="match status" value="1"/>
</dbReference>
<keyword evidence="4" id="KW-0175">Coiled coil</keyword>
<dbReference type="SUPFAM" id="SSF58104">
    <property type="entry name" value="Methyl-accepting chemotaxis protein (MCP) signaling domain"/>
    <property type="match status" value="1"/>
</dbReference>
<evidence type="ECO:0000256" key="2">
    <source>
        <dbReference type="ARBA" id="ARBA00029447"/>
    </source>
</evidence>
<dbReference type="Gene3D" id="1.10.287.950">
    <property type="entry name" value="Methyl-accepting chemotaxis protein"/>
    <property type="match status" value="1"/>
</dbReference>
<dbReference type="GO" id="GO:0016020">
    <property type="term" value="C:membrane"/>
    <property type="evidence" value="ECO:0007669"/>
    <property type="project" value="InterPro"/>
</dbReference>
<evidence type="ECO:0000259" key="8">
    <source>
        <dbReference type="PROSITE" id="PS50885"/>
    </source>
</evidence>
<proteinExistence type="inferred from homology"/>
<evidence type="ECO:0000256" key="5">
    <source>
        <dbReference type="SAM" id="MobiDB-lite"/>
    </source>
</evidence>
<dbReference type="PANTHER" id="PTHR32089">
    <property type="entry name" value="METHYL-ACCEPTING CHEMOTAXIS PROTEIN MCPB"/>
    <property type="match status" value="1"/>
</dbReference>
<organism evidence="9 10">
    <name type="scientific">Halosimplex pelagicum</name>
    <dbReference type="NCBI Taxonomy" id="869886"/>
    <lineage>
        <taxon>Archaea</taxon>
        <taxon>Methanobacteriati</taxon>
        <taxon>Methanobacteriota</taxon>
        <taxon>Stenosarchaea group</taxon>
        <taxon>Halobacteria</taxon>
        <taxon>Halobacteriales</taxon>
        <taxon>Haloarculaceae</taxon>
        <taxon>Halosimplex</taxon>
    </lineage>
</organism>
<feature type="domain" description="Methyl-accepting transducer" evidence="7">
    <location>
        <begin position="471"/>
        <end position="707"/>
    </location>
</feature>
<evidence type="ECO:0000313" key="9">
    <source>
        <dbReference type="EMBL" id="QLH84204.1"/>
    </source>
</evidence>
<evidence type="ECO:0000259" key="7">
    <source>
        <dbReference type="PROSITE" id="PS50111"/>
    </source>
</evidence>
<feature type="coiled-coil region" evidence="4">
    <location>
        <begin position="359"/>
        <end position="407"/>
    </location>
</feature>
<dbReference type="AlphaFoldDB" id="A0A7D5PC05"/>
<dbReference type="CDD" id="cd11386">
    <property type="entry name" value="MCP_signal"/>
    <property type="match status" value="1"/>
</dbReference>
<dbReference type="InterPro" id="IPR004089">
    <property type="entry name" value="MCPsignal_dom"/>
</dbReference>
<dbReference type="SUPFAM" id="SSF158472">
    <property type="entry name" value="HAMP domain-like"/>
    <property type="match status" value="1"/>
</dbReference>
<keyword evidence="10" id="KW-1185">Reference proteome</keyword>
<reference evidence="9 10" key="1">
    <citation type="submission" date="2020-07" db="EMBL/GenBank/DDBJ databases">
        <title>Halosimplex litoreum sp. nov. and Halosimplex rubrum sp. nov., isolated from different salt environments.</title>
        <authorList>
            <person name="Cui H."/>
        </authorList>
    </citation>
    <scope>NUCLEOTIDE SEQUENCE [LARGE SCALE GENOMIC DNA]</scope>
    <source>
        <strain evidence="9 10">R2</strain>
    </source>
</reference>
<dbReference type="Pfam" id="PF00672">
    <property type="entry name" value="HAMP"/>
    <property type="match status" value="1"/>
</dbReference>
<evidence type="ECO:0000313" key="10">
    <source>
        <dbReference type="Proteomes" id="UP000509346"/>
    </source>
</evidence>
<dbReference type="PROSITE" id="PS50885">
    <property type="entry name" value="HAMP"/>
    <property type="match status" value="2"/>
</dbReference>
<name>A0A7D5PC05_9EURY</name>
<dbReference type="OrthoDB" id="8523at2157"/>
<accession>A0A7D5PC05</accession>
<keyword evidence="6" id="KW-0472">Membrane</keyword>